<dbReference type="GO" id="GO:0003677">
    <property type="term" value="F:DNA binding"/>
    <property type="evidence" value="ECO:0007669"/>
    <property type="project" value="UniProtKB-KW"/>
</dbReference>
<keyword evidence="9 16" id="KW-0863">Zinc-finger</keyword>
<name>A0A3B3T0E1_9TELE</name>
<organism evidence="20 21">
    <name type="scientific">Paramormyrops kingsleyae</name>
    <dbReference type="NCBI Taxonomy" id="1676925"/>
    <lineage>
        <taxon>Eukaryota</taxon>
        <taxon>Metazoa</taxon>
        <taxon>Chordata</taxon>
        <taxon>Craniata</taxon>
        <taxon>Vertebrata</taxon>
        <taxon>Euteleostomi</taxon>
        <taxon>Actinopterygii</taxon>
        <taxon>Neopterygii</taxon>
        <taxon>Teleostei</taxon>
        <taxon>Osteoglossocephala</taxon>
        <taxon>Osteoglossomorpha</taxon>
        <taxon>Osteoglossiformes</taxon>
        <taxon>Mormyridae</taxon>
        <taxon>Paramormyrops</taxon>
    </lineage>
</organism>
<keyword evidence="7" id="KW-0479">Metal-binding</keyword>
<evidence type="ECO:0000256" key="16">
    <source>
        <dbReference type="PROSITE-ProRule" id="PRU00042"/>
    </source>
</evidence>
<dbReference type="Gene3D" id="3.30.710.10">
    <property type="entry name" value="Potassium Channel Kv1.1, Chain A"/>
    <property type="match status" value="1"/>
</dbReference>
<keyword evidence="21" id="KW-1185">Reference proteome</keyword>
<evidence type="ECO:0000259" key="18">
    <source>
        <dbReference type="PROSITE" id="PS50097"/>
    </source>
</evidence>
<keyword evidence="14" id="KW-0804">Transcription</keyword>
<evidence type="ECO:0000313" key="21">
    <source>
        <dbReference type="Proteomes" id="UP000261540"/>
    </source>
</evidence>
<evidence type="ECO:0000256" key="9">
    <source>
        <dbReference type="ARBA" id="ARBA00022771"/>
    </source>
</evidence>
<accession>A0A3B3T0E1</accession>
<evidence type="ECO:0000256" key="8">
    <source>
        <dbReference type="ARBA" id="ARBA00022737"/>
    </source>
</evidence>
<keyword evidence="8" id="KW-0677">Repeat</keyword>
<keyword evidence="12" id="KW-0805">Transcription regulation</keyword>
<evidence type="ECO:0000256" key="14">
    <source>
        <dbReference type="ARBA" id="ARBA00023163"/>
    </source>
</evidence>
<evidence type="ECO:0000256" key="11">
    <source>
        <dbReference type="ARBA" id="ARBA00022843"/>
    </source>
</evidence>
<sequence>MTVVSANTKGLMDSVHAHAILSSLNEQRTSGLFCDVTIVVEDIKFKAHRNVLAASSGYFRSTFSTPEPGSLSQVLELVDLRSEVFASILNFIYSSKVAPTGVEDTRLLVAAGKRLGIPFLENMVEHEKRGPGVPSCQTHPQLLKNETARAEEVESASGPRITNAFSITEAGAPLGLRGEGRRPVEPGLLLTQNSTPAFCEPVHNLSEHSYAVSQGGEKEAVAPSLALPKSQIYQSSGPLKKRHRPATLALGTPVLASSDCQISTAAMATTAASTLTSTSSDTNDQVSSTTELPVSEPASARVTSPPCPSLLSSRCDSFPETPSSRATPSRHSQIPKKRFARHLFCKFCCRKFMHLKRLRTHEQVCNKAQTTETECDLRGTEDGDRSSAGDERSTPEREISLQPSLCSNDLSTPKGLTEEPQEVDGRTRKVKDKRVYTCGVCKRAYVTLSSLRRHENVHSWHRAYPCHYCDKVFALAEYRTKHEVWHTGERRYQCIFCLDTFMTYYILKNHQKSYHGIDPRMVVNRKSANGSLKGSIYPIKLYRLLPMTFRKRRYTYSQTFPEESPNKTFSLGCSSPTVSFDETGTNVCSSDSLFNMPVTFMATPKVIASVTPHITFDQPCDQDVVQPLSSEGVPSLRPRPSVSSMKEVCTNFTYDDNSGPSVIRYGCMPSLASNPANKVSSVIRQGNDNSPAALKTFQNDKPFLDQSHDRSLNLENPLEALTGAPHHTEAMANYLLGRDQRKTETYIAKPACPGPSEDSRVLPLCQITVKIGEEALVRRRIRGSKLFSRRRKKSHCQVDKEDLNNNLERSGHCPDLRLRTEVASLAETEAYDDATDHDTADQLWRPYYSYKPKKKPKKLRCKRRRTETRSQLKNSGDKMTYTCDTCNAMFFTLSSLQTHVISCRPCFCRVCGKLCIITDGMPALCRAQTLCQMFSGEPGSIRPRVCGKLCTSRDSFDGPEEDKDLVCKSCVENGSCFENTTRAVSTEKRYRCAFCPQRFLYLATKRSHEKKHIEKHSKGYSCYYCPKICKTTIALSIHQKRHLIKAEVGDGYSNAFHFQQSVHSHISMQKKNLAEKVQNLIHFYLSLM</sequence>
<dbReference type="InterPro" id="IPR011333">
    <property type="entry name" value="SKP1/BTB/POZ_sf"/>
</dbReference>
<dbReference type="Pfam" id="PF00651">
    <property type="entry name" value="BTB"/>
    <property type="match status" value="1"/>
</dbReference>
<evidence type="ECO:0000313" key="20">
    <source>
        <dbReference type="Ensembl" id="ENSPKIP00000036512.1"/>
    </source>
</evidence>
<dbReference type="PANTHER" id="PTHR24394">
    <property type="entry name" value="ZINC FINGER PROTEIN"/>
    <property type="match status" value="1"/>
</dbReference>
<keyword evidence="15" id="KW-0539">Nucleus</keyword>
<dbReference type="PROSITE" id="PS50157">
    <property type="entry name" value="ZINC_FINGER_C2H2_2"/>
    <property type="match status" value="3"/>
</dbReference>
<evidence type="ECO:0000256" key="3">
    <source>
        <dbReference type="ARBA" id="ARBA00022454"/>
    </source>
</evidence>
<dbReference type="GO" id="GO:0000981">
    <property type="term" value="F:DNA-binding transcription factor activity, RNA polymerase II-specific"/>
    <property type="evidence" value="ECO:0007669"/>
    <property type="project" value="TreeGrafter"/>
</dbReference>
<keyword evidence="3" id="KW-0158">Chromosome</keyword>
<protein>
    <submittedName>
        <fullName evidence="20">Zinc finger and BTB domain containing 38</fullName>
    </submittedName>
</protein>
<feature type="region of interest" description="Disordered" evidence="17">
    <location>
        <begin position="375"/>
        <end position="426"/>
    </location>
</feature>
<feature type="domain" description="BTB" evidence="18">
    <location>
        <begin position="34"/>
        <end position="101"/>
    </location>
</feature>
<feature type="domain" description="C2H2-type" evidence="19">
    <location>
        <begin position="436"/>
        <end position="463"/>
    </location>
</feature>
<feature type="compositionally biased region" description="Polar residues" evidence="17">
    <location>
        <begin position="320"/>
        <end position="332"/>
    </location>
</feature>
<keyword evidence="10" id="KW-0862">Zinc</keyword>
<reference evidence="20" key="1">
    <citation type="submission" date="2025-08" db="UniProtKB">
        <authorList>
            <consortium name="Ensembl"/>
        </authorList>
    </citation>
    <scope>IDENTIFICATION</scope>
</reference>
<evidence type="ECO:0000256" key="17">
    <source>
        <dbReference type="SAM" id="MobiDB-lite"/>
    </source>
</evidence>
<dbReference type="Proteomes" id="UP000261540">
    <property type="component" value="Unplaced"/>
</dbReference>
<keyword evidence="5" id="KW-1017">Isopeptide bond</keyword>
<keyword evidence="4" id="KW-0678">Repressor</keyword>
<evidence type="ECO:0000256" key="15">
    <source>
        <dbReference type="ARBA" id="ARBA00023242"/>
    </source>
</evidence>
<keyword evidence="11" id="KW-0832">Ubl conjugation</keyword>
<dbReference type="InterPro" id="IPR000210">
    <property type="entry name" value="BTB/POZ_dom"/>
</dbReference>
<dbReference type="PANTHER" id="PTHR24394:SF58">
    <property type="entry name" value="ZINC FINGER AND BTB DOMAIN CONTAINING 33"/>
    <property type="match status" value="1"/>
</dbReference>
<dbReference type="Gene3D" id="3.30.160.60">
    <property type="entry name" value="Classic Zinc Finger"/>
    <property type="match status" value="4"/>
</dbReference>
<dbReference type="InterPro" id="IPR013087">
    <property type="entry name" value="Znf_C2H2_type"/>
</dbReference>
<dbReference type="InterPro" id="IPR036236">
    <property type="entry name" value="Znf_C2H2_sf"/>
</dbReference>
<dbReference type="PROSITE" id="PS00028">
    <property type="entry name" value="ZINC_FINGER_C2H2_1"/>
    <property type="match status" value="5"/>
</dbReference>
<dbReference type="FunFam" id="3.30.160.60:FF:000437">
    <property type="entry name" value="zinc finger and BTB domain-containing protein 38"/>
    <property type="match status" value="1"/>
</dbReference>
<feature type="compositionally biased region" description="Basic and acidic residues" evidence="17">
    <location>
        <begin position="375"/>
        <end position="399"/>
    </location>
</feature>
<evidence type="ECO:0000256" key="6">
    <source>
        <dbReference type="ARBA" id="ARBA00022553"/>
    </source>
</evidence>
<evidence type="ECO:0000256" key="12">
    <source>
        <dbReference type="ARBA" id="ARBA00023015"/>
    </source>
</evidence>
<dbReference type="GO" id="GO:0005694">
    <property type="term" value="C:chromosome"/>
    <property type="evidence" value="ECO:0007669"/>
    <property type="project" value="UniProtKB-SubCell"/>
</dbReference>
<evidence type="ECO:0000256" key="5">
    <source>
        <dbReference type="ARBA" id="ARBA00022499"/>
    </source>
</evidence>
<feature type="compositionally biased region" description="Polar residues" evidence="17">
    <location>
        <begin position="401"/>
        <end position="411"/>
    </location>
</feature>
<dbReference type="Ensembl" id="ENSPKIT00000017459.1">
    <property type="protein sequence ID" value="ENSPKIP00000036512.1"/>
    <property type="gene ID" value="ENSPKIG00000015055.1"/>
</dbReference>
<evidence type="ECO:0000256" key="10">
    <source>
        <dbReference type="ARBA" id="ARBA00022833"/>
    </source>
</evidence>
<dbReference type="GO" id="GO:0005634">
    <property type="term" value="C:nucleus"/>
    <property type="evidence" value="ECO:0007669"/>
    <property type="project" value="UniProtKB-SubCell"/>
</dbReference>
<feature type="region of interest" description="Disordered" evidence="17">
    <location>
        <begin position="274"/>
        <end position="334"/>
    </location>
</feature>
<feature type="domain" description="C2H2-type" evidence="19">
    <location>
        <begin position="464"/>
        <end position="491"/>
    </location>
</feature>
<feature type="compositionally biased region" description="Polar residues" evidence="17">
    <location>
        <begin position="283"/>
        <end position="292"/>
    </location>
</feature>
<dbReference type="GO" id="GO:0008270">
    <property type="term" value="F:zinc ion binding"/>
    <property type="evidence" value="ECO:0007669"/>
    <property type="project" value="UniProtKB-KW"/>
</dbReference>
<feature type="domain" description="C2H2-type" evidence="19">
    <location>
        <begin position="492"/>
        <end position="519"/>
    </location>
</feature>
<evidence type="ECO:0000256" key="13">
    <source>
        <dbReference type="ARBA" id="ARBA00023125"/>
    </source>
</evidence>
<keyword evidence="6" id="KW-0597">Phosphoprotein</keyword>
<dbReference type="FunFam" id="3.30.160.60:FF:000235">
    <property type="entry name" value="Zinc finger and BTB domain containing 38"/>
    <property type="match status" value="1"/>
</dbReference>
<evidence type="ECO:0000256" key="2">
    <source>
        <dbReference type="ARBA" id="ARBA00004286"/>
    </source>
</evidence>
<evidence type="ECO:0000256" key="1">
    <source>
        <dbReference type="ARBA" id="ARBA00004123"/>
    </source>
</evidence>
<dbReference type="PROSITE" id="PS50097">
    <property type="entry name" value="BTB"/>
    <property type="match status" value="1"/>
</dbReference>
<dbReference type="SUPFAM" id="SSF57667">
    <property type="entry name" value="beta-beta-alpha zinc fingers"/>
    <property type="match status" value="2"/>
</dbReference>
<dbReference type="SUPFAM" id="SSF54695">
    <property type="entry name" value="POZ domain"/>
    <property type="match status" value="1"/>
</dbReference>
<evidence type="ECO:0000259" key="19">
    <source>
        <dbReference type="PROSITE" id="PS50157"/>
    </source>
</evidence>
<evidence type="ECO:0000256" key="7">
    <source>
        <dbReference type="ARBA" id="ARBA00022723"/>
    </source>
</evidence>
<keyword evidence="13" id="KW-0238">DNA-binding</keyword>
<dbReference type="GeneTree" id="ENSGT00940000161449"/>
<proteinExistence type="predicted"/>
<dbReference type="SMART" id="SM00355">
    <property type="entry name" value="ZnF_C2H2"/>
    <property type="match status" value="6"/>
</dbReference>
<reference evidence="20" key="2">
    <citation type="submission" date="2025-09" db="UniProtKB">
        <authorList>
            <consortium name="Ensembl"/>
        </authorList>
    </citation>
    <scope>IDENTIFICATION</scope>
</reference>
<comment type="subcellular location">
    <subcellularLocation>
        <location evidence="2">Chromosome</location>
    </subcellularLocation>
    <subcellularLocation>
        <location evidence="1">Nucleus</location>
    </subcellularLocation>
</comment>
<dbReference type="SMART" id="SM00225">
    <property type="entry name" value="BTB"/>
    <property type="match status" value="1"/>
</dbReference>
<evidence type="ECO:0000256" key="4">
    <source>
        <dbReference type="ARBA" id="ARBA00022491"/>
    </source>
</evidence>
<dbReference type="AlphaFoldDB" id="A0A3B3T0E1"/>